<evidence type="ECO:0000313" key="1">
    <source>
        <dbReference type="EMBL" id="VAW13945.1"/>
    </source>
</evidence>
<feature type="non-terminal residue" evidence="1">
    <location>
        <position position="1"/>
    </location>
</feature>
<gene>
    <name evidence="1" type="ORF">MNBD_BACTEROID05-1015</name>
</gene>
<proteinExistence type="predicted"/>
<sequence>TIMPCVVYVTPCEPEPSSSDIPYLDIWKDEWRSVNFEGIASEWKK</sequence>
<accession>A0A3B0T6D9</accession>
<name>A0A3B0T6D9_9ZZZZ</name>
<reference evidence="1" key="1">
    <citation type="submission" date="2018-06" db="EMBL/GenBank/DDBJ databases">
        <authorList>
            <person name="Zhirakovskaya E."/>
        </authorList>
    </citation>
    <scope>NUCLEOTIDE SEQUENCE</scope>
</reference>
<organism evidence="1">
    <name type="scientific">hydrothermal vent metagenome</name>
    <dbReference type="NCBI Taxonomy" id="652676"/>
    <lineage>
        <taxon>unclassified sequences</taxon>
        <taxon>metagenomes</taxon>
        <taxon>ecological metagenomes</taxon>
    </lineage>
</organism>
<dbReference type="AlphaFoldDB" id="A0A3B0T6D9"/>
<dbReference type="EMBL" id="UOEN01000194">
    <property type="protein sequence ID" value="VAW13945.1"/>
    <property type="molecule type" value="Genomic_DNA"/>
</dbReference>
<protein>
    <submittedName>
        <fullName evidence="1">Uncharacterized protein</fullName>
    </submittedName>
</protein>